<dbReference type="Proteomes" id="UP000188268">
    <property type="component" value="Unassembled WGS sequence"/>
</dbReference>
<feature type="non-terminal residue" evidence="2">
    <location>
        <position position="1"/>
    </location>
</feature>
<evidence type="ECO:0000313" key="3">
    <source>
        <dbReference type="Proteomes" id="UP000188268"/>
    </source>
</evidence>
<evidence type="ECO:0000256" key="1">
    <source>
        <dbReference type="SAM" id="MobiDB-lite"/>
    </source>
</evidence>
<dbReference type="AlphaFoldDB" id="A0A1R3KKA3"/>
<evidence type="ECO:0000313" key="2">
    <source>
        <dbReference type="EMBL" id="OMP07517.1"/>
    </source>
</evidence>
<protein>
    <submittedName>
        <fullName evidence="2">Uncharacterized protein</fullName>
    </submittedName>
</protein>
<keyword evidence="3" id="KW-1185">Reference proteome</keyword>
<feature type="region of interest" description="Disordered" evidence="1">
    <location>
        <begin position="1"/>
        <end position="25"/>
    </location>
</feature>
<dbReference type="EMBL" id="AWWV01004366">
    <property type="protein sequence ID" value="OMP07517.1"/>
    <property type="molecule type" value="Genomic_DNA"/>
</dbReference>
<sequence length="25" mass="2807">VDLGQKQTYVNDNPSLKHFGSAPYQ</sequence>
<comment type="caution">
    <text evidence="2">The sequence shown here is derived from an EMBL/GenBank/DDBJ whole genome shotgun (WGS) entry which is preliminary data.</text>
</comment>
<accession>A0A1R3KKA3</accession>
<dbReference type="Gramene" id="OMP07517">
    <property type="protein sequence ID" value="OMP07517"/>
    <property type="gene ID" value="CCACVL1_01290"/>
</dbReference>
<name>A0A1R3KKA3_COCAP</name>
<feature type="compositionally biased region" description="Polar residues" evidence="1">
    <location>
        <begin position="1"/>
        <end position="14"/>
    </location>
</feature>
<gene>
    <name evidence="2" type="ORF">CCACVL1_01290</name>
</gene>
<organism evidence="2 3">
    <name type="scientific">Corchorus capsularis</name>
    <name type="common">Jute</name>
    <dbReference type="NCBI Taxonomy" id="210143"/>
    <lineage>
        <taxon>Eukaryota</taxon>
        <taxon>Viridiplantae</taxon>
        <taxon>Streptophyta</taxon>
        <taxon>Embryophyta</taxon>
        <taxon>Tracheophyta</taxon>
        <taxon>Spermatophyta</taxon>
        <taxon>Magnoliopsida</taxon>
        <taxon>eudicotyledons</taxon>
        <taxon>Gunneridae</taxon>
        <taxon>Pentapetalae</taxon>
        <taxon>rosids</taxon>
        <taxon>malvids</taxon>
        <taxon>Malvales</taxon>
        <taxon>Malvaceae</taxon>
        <taxon>Grewioideae</taxon>
        <taxon>Apeibeae</taxon>
        <taxon>Corchorus</taxon>
    </lineage>
</organism>
<reference evidence="2 3" key="1">
    <citation type="submission" date="2013-09" db="EMBL/GenBank/DDBJ databases">
        <title>Corchorus capsularis genome sequencing.</title>
        <authorList>
            <person name="Alam M."/>
            <person name="Haque M.S."/>
            <person name="Islam M.S."/>
            <person name="Emdad E.M."/>
            <person name="Islam M.M."/>
            <person name="Ahmed B."/>
            <person name="Halim A."/>
            <person name="Hossen Q.M.M."/>
            <person name="Hossain M.Z."/>
            <person name="Ahmed R."/>
            <person name="Khan M.M."/>
            <person name="Islam R."/>
            <person name="Rashid M.M."/>
            <person name="Khan S.A."/>
            <person name="Rahman M.S."/>
            <person name="Alam M."/>
        </authorList>
    </citation>
    <scope>NUCLEOTIDE SEQUENCE [LARGE SCALE GENOMIC DNA]</scope>
    <source>
        <strain evidence="3">cv. CVL-1</strain>
        <tissue evidence="2">Whole seedling</tissue>
    </source>
</reference>
<proteinExistence type="predicted"/>